<proteinExistence type="predicted"/>
<dbReference type="EMBL" id="UINC01183086">
    <property type="protein sequence ID" value="SVD93651.1"/>
    <property type="molecule type" value="Genomic_DNA"/>
</dbReference>
<sequence length="48" mass="5168">GGEIGVFELGSTVICLFHPGQVELDSLKRGQVVRYGQSLGKFLENTTS</sequence>
<name>A0A382ZDT6_9ZZZZ</name>
<reference evidence="3" key="1">
    <citation type="submission" date="2018-05" db="EMBL/GenBank/DDBJ databases">
        <authorList>
            <person name="Lanie J.A."/>
            <person name="Ng W.-L."/>
            <person name="Kazmierczak K.M."/>
            <person name="Andrzejewski T.M."/>
            <person name="Davidsen T.M."/>
            <person name="Wayne K.J."/>
            <person name="Tettelin H."/>
            <person name="Glass J.I."/>
            <person name="Rusch D."/>
            <person name="Podicherti R."/>
            <person name="Tsui H.-C.T."/>
            <person name="Winkler M.E."/>
        </authorList>
    </citation>
    <scope>NUCLEOTIDE SEQUENCE</scope>
</reference>
<feature type="non-terminal residue" evidence="3">
    <location>
        <position position="1"/>
    </location>
</feature>
<evidence type="ECO:0008006" key="4">
    <source>
        <dbReference type="Google" id="ProtNLM"/>
    </source>
</evidence>
<keyword evidence="1" id="KW-0210">Decarboxylase</keyword>
<keyword evidence="2" id="KW-0456">Lyase</keyword>
<protein>
    <recommendedName>
        <fullName evidence="4">Phosphatidylserine decarboxylase</fullName>
    </recommendedName>
</protein>
<evidence type="ECO:0000256" key="2">
    <source>
        <dbReference type="ARBA" id="ARBA00023239"/>
    </source>
</evidence>
<accession>A0A382ZDT6</accession>
<dbReference type="Pfam" id="PF02666">
    <property type="entry name" value="PS_Dcarbxylase"/>
    <property type="match status" value="1"/>
</dbReference>
<dbReference type="InterPro" id="IPR003817">
    <property type="entry name" value="PS_Dcarbxylase"/>
</dbReference>
<evidence type="ECO:0000313" key="3">
    <source>
        <dbReference type="EMBL" id="SVD93651.1"/>
    </source>
</evidence>
<evidence type="ECO:0000256" key="1">
    <source>
        <dbReference type="ARBA" id="ARBA00022793"/>
    </source>
</evidence>
<dbReference type="GO" id="GO:0008654">
    <property type="term" value="P:phospholipid biosynthetic process"/>
    <property type="evidence" value="ECO:0007669"/>
    <property type="project" value="InterPro"/>
</dbReference>
<organism evidence="3">
    <name type="scientific">marine metagenome</name>
    <dbReference type="NCBI Taxonomy" id="408172"/>
    <lineage>
        <taxon>unclassified sequences</taxon>
        <taxon>metagenomes</taxon>
        <taxon>ecological metagenomes</taxon>
    </lineage>
</organism>
<dbReference type="GO" id="GO:0004609">
    <property type="term" value="F:phosphatidylserine decarboxylase activity"/>
    <property type="evidence" value="ECO:0007669"/>
    <property type="project" value="InterPro"/>
</dbReference>
<gene>
    <name evidence="3" type="ORF">METZ01_LOCUS446505</name>
</gene>
<dbReference type="AlphaFoldDB" id="A0A382ZDT6"/>